<protein>
    <submittedName>
        <fullName evidence="1">Uncharacterized protein</fullName>
    </submittedName>
</protein>
<dbReference type="EMBL" id="RBNJ01003746">
    <property type="protein sequence ID" value="RUS30564.1"/>
    <property type="molecule type" value="Genomic_DNA"/>
</dbReference>
<proteinExistence type="predicted"/>
<dbReference type="Gene3D" id="1.25.10.10">
    <property type="entry name" value="Leucine-rich Repeat Variant"/>
    <property type="match status" value="1"/>
</dbReference>
<reference evidence="1 2" key="1">
    <citation type="journal article" date="2018" name="New Phytol.">
        <title>Phylogenomics of Endogonaceae and evolution of mycorrhizas within Mucoromycota.</title>
        <authorList>
            <person name="Chang Y."/>
            <person name="Desiro A."/>
            <person name="Na H."/>
            <person name="Sandor L."/>
            <person name="Lipzen A."/>
            <person name="Clum A."/>
            <person name="Barry K."/>
            <person name="Grigoriev I.V."/>
            <person name="Martin F.M."/>
            <person name="Stajich J.E."/>
            <person name="Smith M.E."/>
            <person name="Bonito G."/>
            <person name="Spatafora J.W."/>
        </authorList>
    </citation>
    <scope>NUCLEOTIDE SEQUENCE [LARGE SCALE GENOMIC DNA]</scope>
    <source>
        <strain evidence="1 2">AD002</strain>
    </source>
</reference>
<sequence length="170" mass="18919">MAVLTLQTLAAQCEWILSKYALSCVGIDPISGTSLFLLAAASFIRFRAILEVKLVSVVCHLLLSNSPQIRTAASECACVLFSRNFPHLEDRSTVIWPVLDEGGLDIIFAAYSNVQLTPGQDVVDDTEFVKWLVQVRSCRNDSVPCCSFTDDMGMYIWLFRNKYLVDCPDA</sequence>
<evidence type="ECO:0000313" key="1">
    <source>
        <dbReference type="EMBL" id="RUS30564.1"/>
    </source>
</evidence>
<accession>A0A433QLB7</accession>
<comment type="caution">
    <text evidence="1">The sequence shown here is derived from an EMBL/GenBank/DDBJ whole genome shotgun (WGS) entry which is preliminary data.</text>
</comment>
<gene>
    <name evidence="1" type="ORF">BC938DRAFT_479238</name>
</gene>
<name>A0A433QLB7_9FUNG</name>
<keyword evidence="2" id="KW-1185">Reference proteome</keyword>
<evidence type="ECO:0000313" key="2">
    <source>
        <dbReference type="Proteomes" id="UP000274822"/>
    </source>
</evidence>
<dbReference type="Proteomes" id="UP000274822">
    <property type="component" value="Unassembled WGS sequence"/>
</dbReference>
<organism evidence="1 2">
    <name type="scientific">Jimgerdemannia flammicorona</name>
    <dbReference type="NCBI Taxonomy" id="994334"/>
    <lineage>
        <taxon>Eukaryota</taxon>
        <taxon>Fungi</taxon>
        <taxon>Fungi incertae sedis</taxon>
        <taxon>Mucoromycota</taxon>
        <taxon>Mucoromycotina</taxon>
        <taxon>Endogonomycetes</taxon>
        <taxon>Endogonales</taxon>
        <taxon>Endogonaceae</taxon>
        <taxon>Jimgerdemannia</taxon>
    </lineage>
</organism>
<dbReference type="InterPro" id="IPR011989">
    <property type="entry name" value="ARM-like"/>
</dbReference>
<dbReference type="AlphaFoldDB" id="A0A433QLB7"/>